<sequence length="152" mass="16668">MFQYFVNRERLAKLKVVFCGYLLIPPQVLSGVYLTPLINHTCLPPLLEDPVEISSDSCSYFVNNSSSGEAEEFSCTEWEYDTSVYTNTLTSESDGPKHQAISPSAPPTLPIYLLNTPIVRQSQGAETSMGGFPQRLLPLAIAGVLNSPLTHS</sequence>
<protein>
    <submittedName>
        <fullName evidence="1">Uncharacterized protein</fullName>
    </submittedName>
</protein>
<comment type="caution">
    <text evidence="1">The sequence shown here is derived from an EMBL/GenBank/DDBJ whole genome shotgun (WGS) entry which is preliminary data.</text>
</comment>
<evidence type="ECO:0000313" key="1">
    <source>
        <dbReference type="EMBL" id="ROT74842.1"/>
    </source>
</evidence>
<dbReference type="Proteomes" id="UP000283509">
    <property type="component" value="Unassembled WGS sequence"/>
</dbReference>
<name>A0A423TEF9_PENVA</name>
<reference evidence="1 2" key="2">
    <citation type="submission" date="2019-01" db="EMBL/GenBank/DDBJ databases">
        <title>The decoding of complex shrimp genome reveals the adaptation for benthos swimmer, frequently molting mechanism and breeding impact on genome.</title>
        <authorList>
            <person name="Sun Y."/>
            <person name="Gao Y."/>
            <person name="Yu Y."/>
        </authorList>
    </citation>
    <scope>NUCLEOTIDE SEQUENCE [LARGE SCALE GENOMIC DNA]</scope>
    <source>
        <tissue evidence="1">Muscle</tissue>
    </source>
</reference>
<keyword evidence="2" id="KW-1185">Reference proteome</keyword>
<dbReference type="AlphaFoldDB" id="A0A423TEF9"/>
<dbReference type="OrthoDB" id="2544694at2759"/>
<dbReference type="EMBL" id="QCYY01001841">
    <property type="protein sequence ID" value="ROT74842.1"/>
    <property type="molecule type" value="Genomic_DNA"/>
</dbReference>
<reference evidence="1 2" key="1">
    <citation type="submission" date="2018-04" db="EMBL/GenBank/DDBJ databases">
        <authorList>
            <person name="Zhang X."/>
            <person name="Yuan J."/>
            <person name="Li F."/>
            <person name="Xiang J."/>
        </authorList>
    </citation>
    <scope>NUCLEOTIDE SEQUENCE [LARGE SCALE GENOMIC DNA]</scope>
    <source>
        <tissue evidence="1">Muscle</tissue>
    </source>
</reference>
<accession>A0A423TEF9</accession>
<proteinExistence type="predicted"/>
<organism evidence="1 2">
    <name type="scientific">Penaeus vannamei</name>
    <name type="common">Whiteleg shrimp</name>
    <name type="synonym">Litopenaeus vannamei</name>
    <dbReference type="NCBI Taxonomy" id="6689"/>
    <lineage>
        <taxon>Eukaryota</taxon>
        <taxon>Metazoa</taxon>
        <taxon>Ecdysozoa</taxon>
        <taxon>Arthropoda</taxon>
        <taxon>Crustacea</taxon>
        <taxon>Multicrustacea</taxon>
        <taxon>Malacostraca</taxon>
        <taxon>Eumalacostraca</taxon>
        <taxon>Eucarida</taxon>
        <taxon>Decapoda</taxon>
        <taxon>Dendrobranchiata</taxon>
        <taxon>Penaeoidea</taxon>
        <taxon>Penaeidae</taxon>
        <taxon>Penaeus</taxon>
    </lineage>
</organism>
<gene>
    <name evidence="1" type="ORF">C7M84_006649</name>
</gene>
<evidence type="ECO:0000313" key="2">
    <source>
        <dbReference type="Proteomes" id="UP000283509"/>
    </source>
</evidence>